<evidence type="ECO:0000256" key="2">
    <source>
        <dbReference type="ARBA" id="ARBA00012438"/>
    </source>
</evidence>
<comment type="catalytic activity">
    <reaction evidence="1">
        <text>ATP + protein L-histidine = ADP + protein N-phospho-L-histidine.</text>
        <dbReference type="EC" id="2.7.13.3"/>
    </reaction>
</comment>
<dbReference type="InterPro" id="IPR003594">
    <property type="entry name" value="HATPase_dom"/>
</dbReference>
<dbReference type="EC" id="2.7.13.3" evidence="2"/>
<name>A0A410V5Y1_9BRAD</name>
<dbReference type="EMBL" id="CP030057">
    <property type="protein sequence ID" value="QOZ60118.1"/>
    <property type="molecule type" value="Genomic_DNA"/>
</dbReference>
<evidence type="ECO:0000313" key="8">
    <source>
        <dbReference type="Proteomes" id="UP000625079"/>
    </source>
</evidence>
<evidence type="ECO:0000313" key="5">
    <source>
        <dbReference type="EMBL" id="GGI23666.1"/>
    </source>
</evidence>
<evidence type="ECO:0000256" key="3">
    <source>
        <dbReference type="ARBA" id="ARBA00022553"/>
    </source>
</evidence>
<dbReference type="PRINTS" id="PR00344">
    <property type="entry name" value="BCTRLSENSOR"/>
</dbReference>
<dbReference type="Pfam" id="PF02518">
    <property type="entry name" value="HATPase_c"/>
    <property type="match status" value="1"/>
</dbReference>
<gene>
    <name evidence="5" type="ORF">GCM10010987_25540</name>
    <name evidence="6" type="ORF">XH86_16315</name>
</gene>
<evidence type="ECO:0000313" key="7">
    <source>
        <dbReference type="Proteomes" id="UP000593880"/>
    </source>
</evidence>
<keyword evidence="7" id="KW-1185">Reference proteome</keyword>
<dbReference type="InterPro" id="IPR004358">
    <property type="entry name" value="Sig_transdc_His_kin-like_C"/>
</dbReference>
<reference evidence="5" key="3">
    <citation type="submission" date="2022-12" db="EMBL/GenBank/DDBJ databases">
        <authorList>
            <person name="Sun Q."/>
            <person name="Zhou Y."/>
        </authorList>
    </citation>
    <scope>NUCLEOTIDE SEQUENCE</scope>
    <source>
        <strain evidence="5">CGMCC 1.15034</strain>
    </source>
</reference>
<protein>
    <recommendedName>
        <fullName evidence="2">histidine kinase</fullName>
        <ecNumber evidence="2">2.7.13.3</ecNumber>
    </recommendedName>
</protein>
<organism evidence="5 8">
    <name type="scientific">Bradyrhizobium guangdongense</name>
    <dbReference type="NCBI Taxonomy" id="1325090"/>
    <lineage>
        <taxon>Bacteria</taxon>
        <taxon>Pseudomonadati</taxon>
        <taxon>Pseudomonadota</taxon>
        <taxon>Alphaproteobacteria</taxon>
        <taxon>Hyphomicrobiales</taxon>
        <taxon>Nitrobacteraceae</taxon>
        <taxon>Bradyrhizobium</taxon>
    </lineage>
</organism>
<proteinExistence type="predicted"/>
<dbReference type="AlphaFoldDB" id="A0A410V5Y1"/>
<accession>A0A410V5Y1</accession>
<keyword evidence="3" id="KW-0597">Phosphoprotein</keyword>
<dbReference type="InterPro" id="IPR036890">
    <property type="entry name" value="HATPase_C_sf"/>
</dbReference>
<dbReference type="Gene3D" id="3.30.565.10">
    <property type="entry name" value="Histidine kinase-like ATPase, C-terminal domain"/>
    <property type="match status" value="1"/>
</dbReference>
<dbReference type="SMART" id="SM00387">
    <property type="entry name" value="HATPase_c"/>
    <property type="match status" value="1"/>
</dbReference>
<dbReference type="PANTHER" id="PTHR43547:SF2">
    <property type="entry name" value="HYBRID SIGNAL TRANSDUCTION HISTIDINE KINASE C"/>
    <property type="match status" value="1"/>
</dbReference>
<reference evidence="6 7" key="2">
    <citation type="submission" date="2018-06" db="EMBL/GenBank/DDBJ databases">
        <title>Comparative genomics of rhizobia nodulating Arachis hypogaea in China.</title>
        <authorList>
            <person name="Li Y."/>
        </authorList>
    </citation>
    <scope>NUCLEOTIDE SEQUENCE [LARGE SCALE GENOMIC DNA]</scope>
    <source>
        <strain evidence="6 7">CCBAU 51658</strain>
    </source>
</reference>
<dbReference type="PANTHER" id="PTHR43547">
    <property type="entry name" value="TWO-COMPONENT HISTIDINE KINASE"/>
    <property type="match status" value="1"/>
</dbReference>
<dbReference type="InterPro" id="IPR005467">
    <property type="entry name" value="His_kinase_dom"/>
</dbReference>
<dbReference type="PROSITE" id="PS50109">
    <property type="entry name" value="HIS_KIN"/>
    <property type="match status" value="1"/>
</dbReference>
<dbReference type="SUPFAM" id="SSF55874">
    <property type="entry name" value="ATPase domain of HSP90 chaperone/DNA topoisomerase II/histidine kinase"/>
    <property type="match status" value="1"/>
</dbReference>
<evidence type="ECO:0000259" key="4">
    <source>
        <dbReference type="PROSITE" id="PS50109"/>
    </source>
</evidence>
<reference evidence="5" key="1">
    <citation type="journal article" date="2014" name="Int. J. Syst. Evol. Microbiol.">
        <title>Complete genome sequence of Corynebacterium casei LMG S-19264T (=DSM 44701T), isolated from a smear-ripened cheese.</title>
        <authorList>
            <consortium name="US DOE Joint Genome Institute (JGI-PGF)"/>
            <person name="Walter F."/>
            <person name="Albersmeier A."/>
            <person name="Kalinowski J."/>
            <person name="Ruckert C."/>
        </authorList>
    </citation>
    <scope>NUCLEOTIDE SEQUENCE</scope>
    <source>
        <strain evidence="5">CGMCC 1.15034</strain>
    </source>
</reference>
<dbReference type="EMBL" id="BMHC01000003">
    <property type="protein sequence ID" value="GGI23666.1"/>
    <property type="molecule type" value="Genomic_DNA"/>
</dbReference>
<dbReference type="GO" id="GO:0000155">
    <property type="term" value="F:phosphorelay sensor kinase activity"/>
    <property type="evidence" value="ECO:0007669"/>
    <property type="project" value="TreeGrafter"/>
</dbReference>
<sequence>MSANGILVKLQLSEGLPPILGDKVQLQQVILNLLMNAVEAMSGVGEGSRELQINSAEGEPGNLLVAGARFGPGSVSTDTARLFEAFYTTKSTGLGIGLSICRSIVESHGGRLWATPNEPQGAVFSMTLPIEEKAPTKIESPAT</sequence>
<dbReference type="OrthoDB" id="9789238at2"/>
<dbReference type="Proteomes" id="UP000625079">
    <property type="component" value="Unassembled WGS sequence"/>
</dbReference>
<evidence type="ECO:0000256" key="1">
    <source>
        <dbReference type="ARBA" id="ARBA00000085"/>
    </source>
</evidence>
<feature type="domain" description="Histidine kinase" evidence="4">
    <location>
        <begin position="1"/>
        <end position="132"/>
    </location>
</feature>
<evidence type="ECO:0000313" key="6">
    <source>
        <dbReference type="EMBL" id="QOZ60118.1"/>
    </source>
</evidence>
<dbReference type="Proteomes" id="UP000593880">
    <property type="component" value="Chromosome"/>
</dbReference>